<name>X8IUP0_9FIRM</name>
<evidence type="ECO:0000313" key="2">
    <source>
        <dbReference type="Proteomes" id="UP000022645"/>
    </source>
</evidence>
<protein>
    <submittedName>
        <fullName evidence="1">Uncharacterized protein</fullName>
    </submittedName>
</protein>
<proteinExistence type="predicted"/>
<gene>
    <name evidence="1" type="ORF">HMPREF0581_0747</name>
</gene>
<reference evidence="1 2" key="1">
    <citation type="submission" date="2014-01" db="EMBL/GenBank/DDBJ databases">
        <authorList>
            <person name="Durkin A.S."/>
            <person name="McCorrison J."/>
            <person name="Torralba M."/>
            <person name="Gillis M."/>
            <person name="Haft D.H."/>
            <person name="Methe B."/>
            <person name="Sutton G."/>
            <person name="Nelson K.E."/>
        </authorList>
    </citation>
    <scope>NUCLEOTIDE SEQUENCE [LARGE SCALE GENOMIC DNA]</scope>
    <source>
        <strain evidence="1 2">ATCC 33093</strain>
    </source>
</reference>
<dbReference type="AlphaFoldDB" id="X8IUP0"/>
<dbReference type="EMBL" id="JALU01000005">
    <property type="protein sequence ID" value="EUC53387.1"/>
    <property type="molecule type" value="Genomic_DNA"/>
</dbReference>
<sequence length="569" mass="64325">MFRSFCVCGKGDISREEAEDELLADATDVFWKGDKDAEAAVKTLVEKNRSLGETILKAIKSTVDKLNTLGKSAMNALKGELRGKWLEELGILEKAQEMWTDALMNSEVDEFEEAVDNGDGIKFMFKGQDSQGRDIYEISETTKNLTNKEKRNLAVNNIKELLGKKTIIFDNGSETAEAKLDKVFLKKNIYGDNQTNRKKVFKNKINIFADGDTMNLLSNAAYDSKSKDKDNKHKGAVKEWEYYNKEVWIDNNLFDVLINVQERSTGKYVYNVKFTQIKQNKSAPVATVKANANGLKSTGADSSTVNVSLKNSNVNGETKKYQRKNNIFDIPNNQQADISTIKELNKKIDALILNQTKTKGTMPKRSAVINYLKELISEVGSDVKAEELRIDYHNLYKAAKTGDNATKERLLNEITREIVKNTYETERISQEIQDVQRYLKNMTVSIDENLESEIKSRYGSFGKFKEYIDNAFKVKLSRNVNRMEYAVPVDIMLSEMNEIFGDTIKVDGQSLNDVTDFVTALSEIAEYASVKDNKVYLFDGGAQLAGYTEKEISDSKISKNISLSIVRQH</sequence>
<dbReference type="Proteomes" id="UP000022645">
    <property type="component" value="Unassembled WGS sequence"/>
</dbReference>
<accession>X8IUP0</accession>
<comment type="caution">
    <text evidence="1">The sequence shown here is derived from an EMBL/GenBank/DDBJ whole genome shotgun (WGS) entry which is preliminary data.</text>
</comment>
<organism evidence="1 2">
    <name type="scientific">Mogibacterium timidum ATCC 33093</name>
    <dbReference type="NCBI Taxonomy" id="1401079"/>
    <lineage>
        <taxon>Bacteria</taxon>
        <taxon>Bacillati</taxon>
        <taxon>Bacillota</taxon>
        <taxon>Clostridia</taxon>
        <taxon>Peptostreptococcales</taxon>
        <taxon>Anaerovoracaceae</taxon>
        <taxon>Mogibacterium</taxon>
    </lineage>
</organism>
<evidence type="ECO:0000313" key="1">
    <source>
        <dbReference type="EMBL" id="EUC53387.1"/>
    </source>
</evidence>